<dbReference type="Proteomes" id="UP000012065">
    <property type="component" value="Unassembled WGS sequence"/>
</dbReference>
<dbReference type="HOGENOM" id="CLU_018294_0_1_1"/>
<dbReference type="PANTHER" id="PTHR19303:SF73">
    <property type="entry name" value="PROTEIN PDC2"/>
    <property type="match status" value="1"/>
</dbReference>
<comment type="caution">
    <text evidence="2">The sequence shown here is derived from an EMBL/GenBank/DDBJ whole genome shotgun (WGS) entry which is preliminary data.</text>
</comment>
<evidence type="ECO:0000313" key="2">
    <source>
        <dbReference type="EMBL" id="CCO35250.1"/>
    </source>
</evidence>
<name>M5C849_THACB</name>
<dbReference type="Pfam" id="PF03184">
    <property type="entry name" value="DDE_1"/>
    <property type="match status" value="1"/>
</dbReference>
<gene>
    <name evidence="2" type="primary">TIGD6</name>
    <name evidence="2" type="ORF">BN14_09365</name>
</gene>
<dbReference type="GO" id="GO:0005634">
    <property type="term" value="C:nucleus"/>
    <property type="evidence" value="ECO:0007669"/>
    <property type="project" value="TreeGrafter"/>
</dbReference>
<dbReference type="AlphaFoldDB" id="M5C849"/>
<sequence>MAPSSSPFLFNNTPFQVYRPPGQGSAVRRRQKESQLRSQTNTHAPYSLQQNLTMHDKLKILDYCGGDSTKDLTQQEKVVQLHSMGYYTLSQSTLSTLLRDEDLLRAYADAHPEHLHMKRRPIVQLPHVEAALHEWILQKQDWGIRLTGDLIQLFTGYDPCDIFNADETALFFRVKLDKSCLTYLLCANMDGSEKRQPLIIGRARRPRCFGNLKALQLGFYYFWNQTAWMYQSIWETYLNDFNKDMKAQDRHILLLVDNAPTHRHNAANYSNIQVEFLPPNLTSWIQPMDAGIIQCFKSHYRNRFMRLALDRDDSGFENIYGINQLDAMSIASNAWAAVLPSTISNCWRHTGLITSPPTPNDDYSSREEQSLVEEMARHPRFMQPTFQRLWTVMGGQTQTKHEETDEEISRRIEVGLTLGE</sequence>
<feature type="domain" description="DDE-1" evidence="1">
    <location>
        <begin position="180"/>
        <end position="347"/>
    </location>
</feature>
<evidence type="ECO:0000259" key="1">
    <source>
        <dbReference type="Pfam" id="PF03184"/>
    </source>
</evidence>
<dbReference type="EMBL" id="CAOJ01014313">
    <property type="protein sequence ID" value="CCO35250.1"/>
    <property type="molecule type" value="Genomic_DNA"/>
</dbReference>
<dbReference type="PANTHER" id="PTHR19303">
    <property type="entry name" value="TRANSPOSON"/>
    <property type="match status" value="1"/>
</dbReference>
<evidence type="ECO:0000313" key="3">
    <source>
        <dbReference type="Proteomes" id="UP000012065"/>
    </source>
</evidence>
<dbReference type="InterPro" id="IPR050863">
    <property type="entry name" value="CenT-Element_Derived"/>
</dbReference>
<proteinExistence type="predicted"/>
<reference evidence="2 3" key="1">
    <citation type="journal article" date="2013" name="J. Biotechnol.">
        <title>Establishment and interpretation of the genome sequence of the phytopathogenic fungus Rhizoctonia solani AG1-IB isolate 7/3/14.</title>
        <authorList>
            <person name="Wibberg D.W."/>
            <person name="Jelonek L.J."/>
            <person name="Rupp O.R."/>
            <person name="Hennig M.H."/>
            <person name="Eikmeyer F.E."/>
            <person name="Goesmann A.G."/>
            <person name="Hartmann A.H."/>
            <person name="Borriss R.B."/>
            <person name="Grosch R.G."/>
            <person name="Puehler A.P."/>
            <person name="Schlueter A.S."/>
        </authorList>
    </citation>
    <scope>NUCLEOTIDE SEQUENCE [LARGE SCALE GENOMIC DNA]</scope>
    <source>
        <strain evidence="3">AG1-IB / isolate 7/3/14</strain>
    </source>
</reference>
<protein>
    <submittedName>
        <fullName evidence="2">Tigger transposable element-derived protein 6</fullName>
    </submittedName>
</protein>
<dbReference type="InterPro" id="IPR004875">
    <property type="entry name" value="DDE_SF_endonuclease_dom"/>
</dbReference>
<accession>M5C849</accession>
<organism evidence="2 3">
    <name type="scientific">Thanatephorus cucumeris (strain AG1-IB / isolate 7/3/14)</name>
    <name type="common">Lettuce bottom rot fungus</name>
    <name type="synonym">Rhizoctonia solani</name>
    <dbReference type="NCBI Taxonomy" id="1108050"/>
    <lineage>
        <taxon>Eukaryota</taxon>
        <taxon>Fungi</taxon>
        <taxon>Dikarya</taxon>
        <taxon>Basidiomycota</taxon>
        <taxon>Agaricomycotina</taxon>
        <taxon>Agaricomycetes</taxon>
        <taxon>Cantharellales</taxon>
        <taxon>Ceratobasidiaceae</taxon>
        <taxon>Rhizoctonia</taxon>
        <taxon>Rhizoctonia solani AG-1</taxon>
    </lineage>
</organism>
<dbReference type="GO" id="GO:0003677">
    <property type="term" value="F:DNA binding"/>
    <property type="evidence" value="ECO:0007669"/>
    <property type="project" value="TreeGrafter"/>
</dbReference>